<protein>
    <submittedName>
        <fullName evidence="1">Uncharacterized protein</fullName>
    </submittedName>
</protein>
<comment type="caution">
    <text evidence="1">The sequence shown here is derived from an EMBL/GenBank/DDBJ whole genome shotgun (WGS) entry which is preliminary data.</text>
</comment>
<dbReference type="EMBL" id="NMUH01002110">
    <property type="protein sequence ID" value="MQL97857.1"/>
    <property type="molecule type" value="Genomic_DNA"/>
</dbReference>
<sequence length="105" mass="11776">MKGWFSSNFCINNSFTPLESTRLKSLSDSSILIHSSRLPALRQRTSRSPLQNLILSRRRAQVSVQLTSDQLQRLAKIPICSGKSVEFSHLSGNLDWVEETLTAMG</sequence>
<keyword evidence="2" id="KW-1185">Reference proteome</keyword>
<proteinExistence type="predicted"/>
<evidence type="ECO:0000313" key="1">
    <source>
        <dbReference type="EMBL" id="MQL97857.1"/>
    </source>
</evidence>
<dbReference type="AlphaFoldDB" id="A0A843VUC0"/>
<reference evidence="1" key="1">
    <citation type="submission" date="2017-07" db="EMBL/GenBank/DDBJ databases">
        <title>Taro Niue Genome Assembly and Annotation.</title>
        <authorList>
            <person name="Atibalentja N."/>
            <person name="Keating K."/>
            <person name="Fields C.J."/>
        </authorList>
    </citation>
    <scope>NUCLEOTIDE SEQUENCE</scope>
    <source>
        <strain evidence="1">Niue_2</strain>
        <tissue evidence="1">Leaf</tissue>
    </source>
</reference>
<accession>A0A843VUC0</accession>
<evidence type="ECO:0000313" key="2">
    <source>
        <dbReference type="Proteomes" id="UP000652761"/>
    </source>
</evidence>
<gene>
    <name evidence="1" type="ORF">Taro_030555</name>
</gene>
<organism evidence="1 2">
    <name type="scientific">Colocasia esculenta</name>
    <name type="common">Wild taro</name>
    <name type="synonym">Arum esculentum</name>
    <dbReference type="NCBI Taxonomy" id="4460"/>
    <lineage>
        <taxon>Eukaryota</taxon>
        <taxon>Viridiplantae</taxon>
        <taxon>Streptophyta</taxon>
        <taxon>Embryophyta</taxon>
        <taxon>Tracheophyta</taxon>
        <taxon>Spermatophyta</taxon>
        <taxon>Magnoliopsida</taxon>
        <taxon>Liliopsida</taxon>
        <taxon>Araceae</taxon>
        <taxon>Aroideae</taxon>
        <taxon>Colocasieae</taxon>
        <taxon>Colocasia</taxon>
    </lineage>
</organism>
<dbReference type="Proteomes" id="UP000652761">
    <property type="component" value="Unassembled WGS sequence"/>
</dbReference>
<name>A0A843VUC0_COLES</name>